<protein>
    <recommendedName>
        <fullName evidence="4">Secreted protein</fullName>
    </recommendedName>
</protein>
<dbReference type="Proteomes" id="UP001345963">
    <property type="component" value="Unassembled WGS sequence"/>
</dbReference>
<evidence type="ECO:0008006" key="4">
    <source>
        <dbReference type="Google" id="ProtNLM"/>
    </source>
</evidence>
<accession>A0ABU7A9N1</accession>
<dbReference type="EMBL" id="JAHUTI010009960">
    <property type="protein sequence ID" value="MED6234799.1"/>
    <property type="molecule type" value="Genomic_DNA"/>
</dbReference>
<feature type="signal peptide" evidence="1">
    <location>
        <begin position="1"/>
        <end position="17"/>
    </location>
</feature>
<comment type="caution">
    <text evidence="2">The sequence shown here is derived from an EMBL/GenBank/DDBJ whole genome shotgun (WGS) entry which is preliminary data.</text>
</comment>
<keyword evidence="3" id="KW-1185">Reference proteome</keyword>
<reference evidence="2 3" key="1">
    <citation type="submission" date="2021-07" db="EMBL/GenBank/DDBJ databases">
        <authorList>
            <person name="Palmer J.M."/>
        </authorList>
    </citation>
    <scope>NUCLEOTIDE SEQUENCE [LARGE SCALE GENOMIC DNA]</scope>
    <source>
        <strain evidence="2 3">AT_MEX2019</strain>
        <tissue evidence="2">Muscle</tissue>
    </source>
</reference>
<sequence>MRLSGSGLCVCVCIVLATLPQCFRWCWSSGGQVRLILLIAWRSTLAGGCQLFDARVFAYCGNKTKNLNFGFM</sequence>
<keyword evidence="1" id="KW-0732">Signal</keyword>
<name>A0ABU7A9N1_9TELE</name>
<evidence type="ECO:0000313" key="2">
    <source>
        <dbReference type="EMBL" id="MED6234799.1"/>
    </source>
</evidence>
<proteinExistence type="predicted"/>
<feature type="chain" id="PRO_5046984591" description="Secreted protein" evidence="1">
    <location>
        <begin position="18"/>
        <end position="72"/>
    </location>
</feature>
<gene>
    <name evidence="2" type="ORF">ATANTOWER_002383</name>
</gene>
<organism evidence="2 3">
    <name type="scientific">Ataeniobius toweri</name>
    <dbReference type="NCBI Taxonomy" id="208326"/>
    <lineage>
        <taxon>Eukaryota</taxon>
        <taxon>Metazoa</taxon>
        <taxon>Chordata</taxon>
        <taxon>Craniata</taxon>
        <taxon>Vertebrata</taxon>
        <taxon>Euteleostomi</taxon>
        <taxon>Actinopterygii</taxon>
        <taxon>Neopterygii</taxon>
        <taxon>Teleostei</taxon>
        <taxon>Neoteleostei</taxon>
        <taxon>Acanthomorphata</taxon>
        <taxon>Ovalentaria</taxon>
        <taxon>Atherinomorphae</taxon>
        <taxon>Cyprinodontiformes</taxon>
        <taxon>Goodeidae</taxon>
        <taxon>Ataeniobius</taxon>
    </lineage>
</organism>
<evidence type="ECO:0000313" key="3">
    <source>
        <dbReference type="Proteomes" id="UP001345963"/>
    </source>
</evidence>
<evidence type="ECO:0000256" key="1">
    <source>
        <dbReference type="SAM" id="SignalP"/>
    </source>
</evidence>